<proteinExistence type="predicted"/>
<dbReference type="Gramene" id="TraesNOR2D03G01263510.1">
    <property type="protein sequence ID" value="TraesNOR2D03G01263510.1.CDS1"/>
    <property type="gene ID" value="TraesNOR2D03G01263510"/>
</dbReference>
<dbReference type="PANTHER" id="PTHR26379">
    <property type="entry name" value="BTB/POZ AND MATH DOMAIN-CONTAINING PROTEIN 1"/>
    <property type="match status" value="1"/>
</dbReference>
<feature type="domain" description="MATH" evidence="1">
    <location>
        <begin position="32"/>
        <end position="163"/>
    </location>
</feature>
<dbReference type="Gramene" id="TraesCAD_scaffold_070999_01G000200.1">
    <property type="protein sequence ID" value="TraesCAD_scaffold_070999_01G000200.1"/>
    <property type="gene ID" value="TraesCAD_scaffold_070999_01G000200"/>
</dbReference>
<protein>
    <recommendedName>
        <fullName evidence="1">MATH domain-containing protein</fullName>
    </recommendedName>
</protein>
<dbReference type="Gramene" id="TraesSTA2D03G01235960.1">
    <property type="protein sequence ID" value="TraesSTA2D03G01235960.1.CDS1"/>
    <property type="gene ID" value="TraesSTA2D03G01235960"/>
</dbReference>
<dbReference type="Pfam" id="PF22486">
    <property type="entry name" value="MATH_2"/>
    <property type="match status" value="1"/>
</dbReference>
<evidence type="ECO:0000313" key="3">
    <source>
        <dbReference type="Proteomes" id="UP000019116"/>
    </source>
</evidence>
<dbReference type="InterPro" id="IPR002083">
    <property type="entry name" value="MATH/TRAF_dom"/>
</dbReference>
<name>A0A3B6DIE1_WHEAT</name>
<dbReference type="Gramene" id="TraesCS2D03G0933300.1">
    <property type="protein sequence ID" value="TraesCS2D03G0933300.1.CDS1"/>
    <property type="gene ID" value="TraesCS2D03G0933300"/>
</dbReference>
<dbReference type="EnsemblPlants" id="TraesCS2D02G413800.1">
    <property type="protein sequence ID" value="TraesCS2D02G413800.1.cds1"/>
    <property type="gene ID" value="TraesCS2D02G413800"/>
</dbReference>
<dbReference type="Gramene" id="TraesLDM2D03G01248130.1">
    <property type="protein sequence ID" value="TraesLDM2D03G01248130.1.CDS1"/>
    <property type="gene ID" value="TraesLDM2D03G01248130"/>
</dbReference>
<dbReference type="Gramene" id="TraesSYM2D03G01262640.1">
    <property type="protein sequence ID" value="TraesSYM2D03G01262640.1.CDS1"/>
    <property type="gene ID" value="TraesSYM2D03G01262640"/>
</dbReference>
<dbReference type="STRING" id="4565.A0A3B6DIE1"/>
<dbReference type="Gramene" id="TraesARI2D03G01263410.1">
    <property type="protein sequence ID" value="TraesARI2D03G01263410.1.CDS1"/>
    <property type="gene ID" value="TraesARI2D03G01263410"/>
</dbReference>
<reference evidence="2" key="1">
    <citation type="submission" date="2018-08" db="EMBL/GenBank/DDBJ databases">
        <authorList>
            <person name="Rossello M."/>
        </authorList>
    </citation>
    <scope>NUCLEOTIDE SEQUENCE [LARGE SCALE GENOMIC DNA]</scope>
    <source>
        <strain evidence="2">cv. Chinese Spring</strain>
    </source>
</reference>
<accession>A0A3B6DIE1</accession>
<keyword evidence="3" id="KW-1185">Reference proteome</keyword>
<organism evidence="2">
    <name type="scientific">Triticum aestivum</name>
    <name type="common">Wheat</name>
    <dbReference type="NCBI Taxonomy" id="4565"/>
    <lineage>
        <taxon>Eukaryota</taxon>
        <taxon>Viridiplantae</taxon>
        <taxon>Streptophyta</taxon>
        <taxon>Embryophyta</taxon>
        <taxon>Tracheophyta</taxon>
        <taxon>Spermatophyta</taxon>
        <taxon>Magnoliopsida</taxon>
        <taxon>Liliopsida</taxon>
        <taxon>Poales</taxon>
        <taxon>Poaceae</taxon>
        <taxon>BOP clade</taxon>
        <taxon>Pooideae</taxon>
        <taxon>Triticodae</taxon>
        <taxon>Triticeae</taxon>
        <taxon>Triticinae</taxon>
        <taxon>Triticum</taxon>
    </lineage>
</organism>
<dbReference type="InterPro" id="IPR045005">
    <property type="entry name" value="BPM1-6"/>
</dbReference>
<dbReference type="Proteomes" id="UP000019116">
    <property type="component" value="Chromosome 2D"/>
</dbReference>
<evidence type="ECO:0000259" key="1">
    <source>
        <dbReference type="PROSITE" id="PS50144"/>
    </source>
</evidence>
<dbReference type="Gene3D" id="2.60.210.10">
    <property type="entry name" value="Apoptosis, Tumor Necrosis Factor Receptor Associated Protein 2, Chain A"/>
    <property type="match status" value="1"/>
</dbReference>
<dbReference type="AlphaFoldDB" id="A0A3B6DIE1"/>
<dbReference type="Gramene" id="TraesLAC2D03G01198520.1">
    <property type="protein sequence ID" value="TraesLAC2D03G01198520.1.CDS1"/>
    <property type="gene ID" value="TraesLAC2D03G01198520"/>
</dbReference>
<dbReference type="Gramene" id="TraesCLE_scaffold_054349_01G000200.1">
    <property type="protein sequence ID" value="TraesCLE_scaffold_054349_01G000200.1"/>
    <property type="gene ID" value="TraesCLE_scaffold_054349_01G000200"/>
</dbReference>
<dbReference type="OrthoDB" id="684466at2759"/>
<sequence length="188" mass="20622">MSNSRASSHGASGGVAVTPSMSASAIVAKGATGSHVLKIDGYSRMKGLYIGKFITSRSFQVGGHRWCLRYYPNSRDFVRYAGWISIVLCLDPSEVGEVTAEYKISLLDKKGRPVPRFVRESKTLTFSGKQEPHITDSYHLITKAELGSLPYLKDDAFSVRCDITVVMGIVTEDLVVPAVERGIKKKTF</sequence>
<dbReference type="SUPFAM" id="SSF49599">
    <property type="entry name" value="TRAF domain-like"/>
    <property type="match status" value="1"/>
</dbReference>
<dbReference type="Gramene" id="TraesCS2D02G413800.1">
    <property type="protein sequence ID" value="TraesCS2D02G413800.1.cds1"/>
    <property type="gene ID" value="TraesCS2D02G413800"/>
</dbReference>
<dbReference type="Gramene" id="TraesWEE_scaffold_081742_01G000400.1">
    <property type="protein sequence ID" value="TraesWEE_scaffold_081742_01G000400.1"/>
    <property type="gene ID" value="TraesWEE_scaffold_081742_01G000400"/>
</dbReference>
<dbReference type="Gramene" id="TraesROB_scaffold_050584_01G000200.1">
    <property type="protein sequence ID" value="TraesROB_scaffold_050584_01G000200.1"/>
    <property type="gene ID" value="TraesROB_scaffold_050584_01G000200"/>
</dbReference>
<dbReference type="InterPro" id="IPR008974">
    <property type="entry name" value="TRAF-like"/>
</dbReference>
<dbReference type="Gramene" id="TraesJUL2D03G01254820.1">
    <property type="protein sequence ID" value="TraesJUL2D03G01254820.1.CDS1"/>
    <property type="gene ID" value="TraesJUL2D03G01254820"/>
</dbReference>
<dbReference type="PANTHER" id="PTHR26379:SF440">
    <property type="entry name" value="MATH DOMAIN-CONTAINING PROTEIN"/>
    <property type="match status" value="1"/>
</dbReference>
<dbReference type="OMA" id="DNCISIV"/>
<dbReference type="CDD" id="cd00121">
    <property type="entry name" value="MATH"/>
    <property type="match status" value="1"/>
</dbReference>
<dbReference type="GO" id="GO:0016567">
    <property type="term" value="P:protein ubiquitination"/>
    <property type="evidence" value="ECO:0007669"/>
    <property type="project" value="InterPro"/>
</dbReference>
<dbReference type="PROSITE" id="PS50144">
    <property type="entry name" value="MATH"/>
    <property type="match status" value="1"/>
</dbReference>
<dbReference type="SMR" id="A0A3B6DIE1"/>
<evidence type="ECO:0000313" key="2">
    <source>
        <dbReference type="EnsemblPlants" id="TraesCS2D02G413800.1.cds1"/>
    </source>
</evidence>
<dbReference type="Gramene" id="TraesMAC2D03G01245200.1">
    <property type="protein sequence ID" value="TraesMAC2D03G01245200.1.CDS1"/>
    <property type="gene ID" value="TraesMAC2D03G01245200"/>
</dbReference>
<dbReference type="Gramene" id="TraesJAG2D03G01253260.1">
    <property type="protein sequence ID" value="TraesJAG2D03G01253260.1.CDS1"/>
    <property type="gene ID" value="TraesJAG2D03G01253260"/>
</dbReference>
<reference evidence="2" key="2">
    <citation type="submission" date="2018-10" db="UniProtKB">
        <authorList>
            <consortium name="EnsemblPlants"/>
        </authorList>
    </citation>
    <scope>IDENTIFICATION</scope>
</reference>
<dbReference type="Gramene" id="TraesPARA_EIv1.0_0725690.1">
    <property type="protein sequence ID" value="TraesPARA_EIv1.0_0725690.1.CDS1"/>
    <property type="gene ID" value="TraesPARA_EIv1.0_0725690"/>
</dbReference>